<comment type="caution">
    <text evidence="2">The sequence shown here is derived from an EMBL/GenBank/DDBJ whole genome shotgun (WGS) entry which is preliminary data.</text>
</comment>
<evidence type="ECO:0000313" key="3">
    <source>
        <dbReference type="Proteomes" id="UP000606463"/>
    </source>
</evidence>
<dbReference type="AlphaFoldDB" id="A0A9D0YR93"/>
<reference evidence="2" key="1">
    <citation type="journal article" date="2020" name="ISME J.">
        <title>Gammaproteobacteria mediating utilization of methyl-, sulfur- and petroleum organic compounds in deep ocean hydrothermal plumes.</title>
        <authorList>
            <person name="Zhou Z."/>
            <person name="Liu Y."/>
            <person name="Pan J."/>
            <person name="Cron B.R."/>
            <person name="Toner B.M."/>
            <person name="Anantharaman K."/>
            <person name="Breier J.A."/>
            <person name="Dick G.J."/>
            <person name="Li M."/>
        </authorList>
    </citation>
    <scope>NUCLEOTIDE SEQUENCE</scope>
    <source>
        <strain evidence="2">SZUA-1501</strain>
    </source>
</reference>
<name>A0A9D0YR93_AQUAO</name>
<feature type="transmembrane region" description="Helical" evidence="1">
    <location>
        <begin position="157"/>
        <end position="176"/>
    </location>
</feature>
<evidence type="ECO:0000256" key="1">
    <source>
        <dbReference type="SAM" id="Phobius"/>
    </source>
</evidence>
<feature type="transmembrane region" description="Helical" evidence="1">
    <location>
        <begin position="209"/>
        <end position="228"/>
    </location>
</feature>
<keyword evidence="1" id="KW-0472">Membrane</keyword>
<evidence type="ECO:0000313" key="2">
    <source>
        <dbReference type="EMBL" id="HIP98479.1"/>
    </source>
</evidence>
<feature type="transmembrane region" description="Helical" evidence="1">
    <location>
        <begin position="47"/>
        <end position="68"/>
    </location>
</feature>
<keyword evidence="1" id="KW-1133">Transmembrane helix</keyword>
<dbReference type="Proteomes" id="UP000606463">
    <property type="component" value="Unassembled WGS sequence"/>
</dbReference>
<sequence length="234" mass="26967">MCFFLTLAVLFIFLSTYLVNFFITYLYRQRLADCIFKDRGVLRNFFIVHPLGLYLSSFLWGGLAVLTFLEFFIPPKPFKVLYFLLTLAVILSLYHPLKEKILKYTTPQVADYILFKYLPFSVSLFSAALYAVYLYNFATFGELVPNLNAEAYLKEAYSTYGSCPIIGLLVVLIKMWDYSIGTLLVNSAQLGKDFFLPLLFFTFLKEGVAVWILTQSVLGILIVLRRLFGFPSWV</sequence>
<gene>
    <name evidence="2" type="ORF">EYH37_03850</name>
</gene>
<accession>A0A9D0YR93</accession>
<organism evidence="2 3">
    <name type="scientific">Aquifex aeolicus</name>
    <dbReference type="NCBI Taxonomy" id="63363"/>
    <lineage>
        <taxon>Bacteria</taxon>
        <taxon>Pseudomonadati</taxon>
        <taxon>Aquificota</taxon>
        <taxon>Aquificia</taxon>
        <taxon>Aquificales</taxon>
        <taxon>Aquificaceae</taxon>
        <taxon>Aquifex</taxon>
    </lineage>
</organism>
<feature type="transmembrane region" description="Helical" evidence="1">
    <location>
        <begin position="6"/>
        <end position="27"/>
    </location>
</feature>
<dbReference type="EMBL" id="DQVE01000042">
    <property type="protein sequence ID" value="HIP98479.1"/>
    <property type="molecule type" value="Genomic_DNA"/>
</dbReference>
<feature type="transmembrane region" description="Helical" evidence="1">
    <location>
        <begin position="80"/>
        <end position="97"/>
    </location>
</feature>
<proteinExistence type="predicted"/>
<protein>
    <submittedName>
        <fullName evidence="2">Uncharacterized protein</fullName>
    </submittedName>
</protein>
<keyword evidence="1" id="KW-0812">Transmembrane</keyword>
<feature type="transmembrane region" description="Helical" evidence="1">
    <location>
        <begin position="117"/>
        <end position="137"/>
    </location>
</feature>